<evidence type="ECO:0000313" key="3">
    <source>
        <dbReference type="Proteomes" id="UP001159363"/>
    </source>
</evidence>
<evidence type="ECO:0000259" key="1">
    <source>
        <dbReference type="Pfam" id="PF25298"/>
    </source>
</evidence>
<gene>
    <name evidence="2" type="ORF">PR048_023727</name>
</gene>
<keyword evidence="3" id="KW-1185">Reference proteome</keyword>
<dbReference type="Proteomes" id="UP001159363">
    <property type="component" value="Chromosome 8"/>
</dbReference>
<organism evidence="2 3">
    <name type="scientific">Dryococelus australis</name>
    <dbReference type="NCBI Taxonomy" id="614101"/>
    <lineage>
        <taxon>Eukaryota</taxon>
        <taxon>Metazoa</taxon>
        <taxon>Ecdysozoa</taxon>
        <taxon>Arthropoda</taxon>
        <taxon>Hexapoda</taxon>
        <taxon>Insecta</taxon>
        <taxon>Pterygota</taxon>
        <taxon>Neoptera</taxon>
        <taxon>Polyneoptera</taxon>
        <taxon>Phasmatodea</taxon>
        <taxon>Verophasmatodea</taxon>
        <taxon>Anareolatae</taxon>
        <taxon>Phasmatidae</taxon>
        <taxon>Eurycanthinae</taxon>
        <taxon>Dryococelus</taxon>
    </lineage>
</organism>
<comment type="caution">
    <text evidence="2">The sequence shown here is derived from an EMBL/GenBank/DDBJ whole genome shotgun (WGS) entry which is preliminary data.</text>
</comment>
<dbReference type="Pfam" id="PF25298">
    <property type="entry name" value="Baculo_FP_2nd"/>
    <property type="match status" value="1"/>
</dbReference>
<evidence type="ECO:0000313" key="2">
    <source>
        <dbReference type="EMBL" id="KAJ8875826.1"/>
    </source>
</evidence>
<dbReference type="EMBL" id="JARBHB010000009">
    <property type="protein sequence ID" value="KAJ8875826.1"/>
    <property type="molecule type" value="Genomic_DNA"/>
</dbReference>
<name>A0ABQ9GUZ7_9NEOP</name>
<accession>A0ABQ9GUZ7</accession>
<proteinExistence type="predicted"/>
<dbReference type="InterPro" id="IPR057251">
    <property type="entry name" value="FP_C"/>
</dbReference>
<reference evidence="2 3" key="1">
    <citation type="submission" date="2023-02" db="EMBL/GenBank/DDBJ databases">
        <title>LHISI_Scaffold_Assembly.</title>
        <authorList>
            <person name="Stuart O.P."/>
            <person name="Cleave R."/>
            <person name="Magrath M.J.L."/>
            <person name="Mikheyev A.S."/>
        </authorList>
    </citation>
    <scope>NUCLEOTIDE SEQUENCE [LARGE SCALE GENOMIC DNA]</scope>
    <source>
        <strain evidence="2">Daus_M_001</strain>
        <tissue evidence="2">Leg muscle</tissue>
    </source>
</reference>
<protein>
    <recommendedName>
        <fullName evidence="1">FP protein C-terminal domain-containing protein</fullName>
    </recommendedName>
</protein>
<feature type="domain" description="FP protein C-terminal" evidence="1">
    <location>
        <begin position="207"/>
        <end position="252"/>
    </location>
</feature>
<sequence>MASDADDKCGVYAKLAKNVDNAVFCECVSLSEESYRVLQNSKSPYKCATCKSPQSTTVEQFCATVKSLQDCVEALKKKLESKIENFNTVGSEFGKMKAQQKTMSEKLKRQTNDINWLYDSLNECEQYSKNHDGEIKGMPKSENENCLALVKKKKIDEVAGCNIDDLDMDGCRRLQKKLDRKDEGPLYTSKLNIPAENRQVYVDDHLTAYNKKLLAKAQEGNRSSKLDAAWANKGKIFVKKSQNDKPTHVRVIWSLEDLCGSRREERKE</sequence>